<keyword evidence="2 6" id="KW-0547">Nucleotide-binding</keyword>
<dbReference type="EMBL" id="JFHK01000004">
    <property type="protein sequence ID" value="OAA31373.1"/>
    <property type="molecule type" value="Genomic_DNA"/>
</dbReference>
<evidence type="ECO:0000256" key="5">
    <source>
        <dbReference type="ARBA" id="ARBA00023014"/>
    </source>
</evidence>
<dbReference type="PANTHER" id="PTHR42961:SF2">
    <property type="entry name" value="IRON-SULFUR PROTEIN NUBPL"/>
    <property type="match status" value="1"/>
</dbReference>
<dbReference type="Gene3D" id="3.40.50.300">
    <property type="entry name" value="P-loop containing nucleotide triphosphate hydrolases"/>
    <property type="match status" value="1"/>
</dbReference>
<dbReference type="InterPro" id="IPR027417">
    <property type="entry name" value="P-loop_NTPase"/>
</dbReference>
<evidence type="ECO:0000313" key="7">
    <source>
        <dbReference type="EMBL" id="OAA31373.1"/>
    </source>
</evidence>
<dbReference type="Pfam" id="PF10609">
    <property type="entry name" value="ParA"/>
    <property type="match status" value="1"/>
</dbReference>
<dbReference type="GO" id="GO:0140663">
    <property type="term" value="F:ATP-dependent FeS chaperone activity"/>
    <property type="evidence" value="ECO:0007669"/>
    <property type="project" value="InterPro"/>
</dbReference>
<dbReference type="AlphaFoldDB" id="A0A176K348"/>
<keyword evidence="6" id="KW-0378">Hydrolase</keyword>
<dbReference type="InterPro" id="IPR044304">
    <property type="entry name" value="NUBPL-like"/>
</dbReference>
<evidence type="ECO:0000256" key="1">
    <source>
        <dbReference type="ARBA" id="ARBA00022723"/>
    </source>
</evidence>
<dbReference type="CDD" id="cd02037">
    <property type="entry name" value="Mrp_NBP35"/>
    <property type="match status" value="1"/>
</dbReference>
<organism evidence="7 8">
    <name type="scientific">Kosmotoga arenicorallina S304</name>
    <dbReference type="NCBI Taxonomy" id="1453497"/>
    <lineage>
        <taxon>Bacteria</taxon>
        <taxon>Thermotogati</taxon>
        <taxon>Thermotogota</taxon>
        <taxon>Thermotogae</taxon>
        <taxon>Kosmotogales</taxon>
        <taxon>Kosmotogaceae</taxon>
        <taxon>Kosmotoga</taxon>
    </lineage>
</organism>
<dbReference type="InterPro" id="IPR000808">
    <property type="entry name" value="Mrp-like_CS"/>
</dbReference>
<evidence type="ECO:0000256" key="2">
    <source>
        <dbReference type="ARBA" id="ARBA00022741"/>
    </source>
</evidence>
<sequence length="270" mass="29374">MSQNPNNLAETLKKIRDNISGIKHKILVMSGKGGVGKSTVAVNLAAALADEGYKTGILDIDLHGPNIAKMLGLKEKPTVVEEQIFPPEVLPNLKIISMASFLEDDRPIIWRGPLKTSAIYQFLGDVAWGELDFLVIDAPPGTGDESLTILQTIPDVKPLMVTTPQEIAALDVKRALSFAKALNKKILGVVENMSYLKCPKCGEEIKLFGEGAGEKLSEDFSVPLLGKLPFDPQVVSNADNGKPIVTHMRNTELESAYRELVKNTLKFLEG</sequence>
<gene>
    <name evidence="7" type="ORF">AT15_07710</name>
</gene>
<proteinExistence type="inferred from homology"/>
<dbReference type="GO" id="GO:0046872">
    <property type="term" value="F:metal ion binding"/>
    <property type="evidence" value="ECO:0007669"/>
    <property type="project" value="UniProtKB-KW"/>
</dbReference>
<evidence type="ECO:0000256" key="3">
    <source>
        <dbReference type="ARBA" id="ARBA00022840"/>
    </source>
</evidence>
<feature type="binding site" evidence="6">
    <location>
        <begin position="31"/>
        <end position="38"/>
    </location>
    <ligand>
        <name>ATP</name>
        <dbReference type="ChEBI" id="CHEBI:30616"/>
    </ligand>
</feature>
<keyword evidence="8" id="KW-1185">Reference proteome</keyword>
<dbReference type="Proteomes" id="UP000077339">
    <property type="component" value="Unassembled WGS sequence"/>
</dbReference>
<keyword evidence="5 6" id="KW-0411">Iron-sulfur</keyword>
<comment type="function">
    <text evidence="6">Binds and transfers iron-sulfur (Fe-S) clusters to target apoproteins. Can hydrolyze ATP.</text>
</comment>
<dbReference type="OrthoDB" id="9809679at2"/>
<dbReference type="GO" id="GO:0051539">
    <property type="term" value="F:4 iron, 4 sulfur cluster binding"/>
    <property type="evidence" value="ECO:0007669"/>
    <property type="project" value="TreeGrafter"/>
</dbReference>
<name>A0A176K348_9BACT</name>
<dbReference type="RefSeq" id="WP_068346465.1">
    <property type="nucleotide sequence ID" value="NZ_JFHK01000004.1"/>
</dbReference>
<dbReference type="GO" id="GO:0016887">
    <property type="term" value="F:ATP hydrolysis activity"/>
    <property type="evidence" value="ECO:0007669"/>
    <property type="project" value="UniProtKB-UniRule"/>
</dbReference>
<dbReference type="PATRIC" id="fig|1453497.3.peg.1535"/>
<keyword evidence="3 6" id="KW-0067">ATP-binding</keyword>
<evidence type="ECO:0000256" key="6">
    <source>
        <dbReference type="HAMAP-Rule" id="MF_02040"/>
    </source>
</evidence>
<dbReference type="SUPFAM" id="SSF52540">
    <property type="entry name" value="P-loop containing nucleoside triphosphate hydrolases"/>
    <property type="match status" value="1"/>
</dbReference>
<accession>A0A176K348</accession>
<comment type="subunit">
    <text evidence="6">Homodimer.</text>
</comment>
<dbReference type="PANTHER" id="PTHR42961">
    <property type="entry name" value="IRON-SULFUR PROTEIN NUBPL"/>
    <property type="match status" value="1"/>
</dbReference>
<reference evidence="7 8" key="1">
    <citation type="submission" date="2014-02" db="EMBL/GenBank/DDBJ databases">
        <title>Kosmotoga genome sequencing.</title>
        <authorList>
            <person name="Pollo S.M."/>
            <person name="Charchuk R."/>
            <person name="Nesbo C.L."/>
        </authorList>
    </citation>
    <scope>NUCLEOTIDE SEQUENCE [LARGE SCALE GENOMIC DNA]</scope>
    <source>
        <strain evidence="7 8">S304</strain>
    </source>
</reference>
<dbReference type="GO" id="GO:0005524">
    <property type="term" value="F:ATP binding"/>
    <property type="evidence" value="ECO:0007669"/>
    <property type="project" value="UniProtKB-UniRule"/>
</dbReference>
<dbReference type="HAMAP" id="MF_02040">
    <property type="entry name" value="Mrp_NBP35"/>
    <property type="match status" value="1"/>
</dbReference>
<dbReference type="PROSITE" id="PS01215">
    <property type="entry name" value="MRP"/>
    <property type="match status" value="1"/>
</dbReference>
<keyword evidence="1 6" id="KW-0479">Metal-binding</keyword>
<evidence type="ECO:0000256" key="4">
    <source>
        <dbReference type="ARBA" id="ARBA00023004"/>
    </source>
</evidence>
<dbReference type="FunFam" id="3.40.50.300:FF:001119">
    <property type="entry name" value="Iron-sulfur cluster carrier protein"/>
    <property type="match status" value="1"/>
</dbReference>
<dbReference type="InterPro" id="IPR019591">
    <property type="entry name" value="Mrp/NBP35_ATP-bd"/>
</dbReference>
<keyword evidence="4 6" id="KW-0408">Iron</keyword>
<dbReference type="GO" id="GO:0016226">
    <property type="term" value="P:iron-sulfur cluster assembly"/>
    <property type="evidence" value="ECO:0007669"/>
    <property type="project" value="InterPro"/>
</dbReference>
<dbReference type="InterPro" id="IPR033756">
    <property type="entry name" value="YlxH/NBP35"/>
</dbReference>
<dbReference type="STRING" id="1453497.AT15_07710"/>
<protein>
    <recommendedName>
        <fullName evidence="6">Iron-sulfur cluster carrier protein</fullName>
    </recommendedName>
</protein>
<evidence type="ECO:0000313" key="8">
    <source>
        <dbReference type="Proteomes" id="UP000077339"/>
    </source>
</evidence>
<comment type="similarity">
    <text evidence="6">Belongs to the Mrp/NBP35 ATP-binding proteins family.</text>
</comment>
<comment type="caution">
    <text evidence="7">The sequence shown here is derived from an EMBL/GenBank/DDBJ whole genome shotgun (WGS) entry which is preliminary data.</text>
</comment>